<keyword evidence="4" id="KW-1185">Reference proteome</keyword>
<evidence type="ECO:0000313" key="3">
    <source>
        <dbReference type="EMBL" id="KRS11453.1"/>
    </source>
</evidence>
<sequence length="208" mass="23043">MSAREDFWSRRKARVAAEDAAKAEAREEAQRAEARASLEEKSDAEVLELLGLPDPDTMNRGDDFSAFMAEAVPDRIRRWALRRLWGTNPALANLDGLLDYGEDFTDKAMVIENMQTAYQVGKGMLTHVQKLAREAEALTAMADTEGEGDTDAPEPDVDEAVEDADPLELAEAAPVYTYEVAAQEEDAYAPPPRRRMQFTFDDTAEPGT</sequence>
<dbReference type="EMBL" id="LAXJ01000019">
    <property type="protein sequence ID" value="KRS11453.1"/>
    <property type="molecule type" value="Genomic_DNA"/>
</dbReference>
<feature type="region of interest" description="Disordered" evidence="2">
    <location>
        <begin position="143"/>
        <end position="165"/>
    </location>
</feature>
<evidence type="ECO:0008006" key="5">
    <source>
        <dbReference type="Google" id="ProtNLM"/>
    </source>
</evidence>
<evidence type="ECO:0000313" key="4">
    <source>
        <dbReference type="Proteomes" id="UP000051295"/>
    </source>
</evidence>
<protein>
    <recommendedName>
        <fullName evidence="5">DUF3306 domain-containing protein</fullName>
    </recommendedName>
</protein>
<dbReference type="RefSeq" id="WP_057795125.1">
    <property type="nucleotide sequence ID" value="NZ_LAXJ01000019.1"/>
</dbReference>
<dbReference type="PATRIC" id="fig|1641875.4.peg.1017"/>
<dbReference type="AlphaFoldDB" id="A0A0T5NR95"/>
<comment type="caution">
    <text evidence="3">The sequence shown here is derived from an EMBL/GenBank/DDBJ whole genome shotgun (WGS) entry which is preliminary data.</text>
</comment>
<gene>
    <name evidence="3" type="ORF">XM53_16015</name>
</gene>
<organism evidence="3 4">
    <name type="scientific">Roseovarius atlanticus</name>
    <dbReference type="NCBI Taxonomy" id="1641875"/>
    <lineage>
        <taxon>Bacteria</taxon>
        <taxon>Pseudomonadati</taxon>
        <taxon>Pseudomonadota</taxon>
        <taxon>Alphaproteobacteria</taxon>
        <taxon>Rhodobacterales</taxon>
        <taxon>Roseobacteraceae</taxon>
        <taxon>Roseovarius</taxon>
    </lineage>
</organism>
<dbReference type="Proteomes" id="UP000051295">
    <property type="component" value="Unassembled WGS sequence"/>
</dbReference>
<evidence type="ECO:0000256" key="2">
    <source>
        <dbReference type="SAM" id="MobiDB-lite"/>
    </source>
</evidence>
<name>A0A0T5NR95_9RHOB</name>
<feature type="coiled-coil region" evidence="1">
    <location>
        <begin position="15"/>
        <end position="42"/>
    </location>
</feature>
<dbReference type="STRING" id="1641875.XM53_16015"/>
<dbReference type="OrthoDB" id="8100830at2"/>
<accession>A0A0T5NR95</accession>
<dbReference type="Pfam" id="PF11748">
    <property type="entry name" value="DUF3306"/>
    <property type="match status" value="1"/>
</dbReference>
<reference evidence="3 4" key="1">
    <citation type="submission" date="2015-04" db="EMBL/GenBank/DDBJ databases">
        <title>The draft genome sequence of Roseovarius sp.R12b.</title>
        <authorList>
            <person name="Li G."/>
            <person name="Lai Q."/>
            <person name="Shao Z."/>
            <person name="Yan P."/>
        </authorList>
    </citation>
    <scope>NUCLEOTIDE SEQUENCE [LARGE SCALE GENOMIC DNA]</scope>
    <source>
        <strain evidence="3 4">R12B</strain>
    </source>
</reference>
<dbReference type="InterPro" id="IPR021735">
    <property type="entry name" value="DUF3306"/>
</dbReference>
<evidence type="ECO:0000256" key="1">
    <source>
        <dbReference type="SAM" id="Coils"/>
    </source>
</evidence>
<keyword evidence="1" id="KW-0175">Coiled coil</keyword>
<feature type="region of interest" description="Disordered" evidence="2">
    <location>
        <begin position="183"/>
        <end position="208"/>
    </location>
</feature>
<feature type="compositionally biased region" description="Acidic residues" evidence="2">
    <location>
        <begin position="144"/>
        <end position="165"/>
    </location>
</feature>
<proteinExistence type="predicted"/>